<organism evidence="13 14">
    <name type="scientific">Streptomyces gossypii</name>
    <dbReference type="NCBI Taxonomy" id="2883101"/>
    <lineage>
        <taxon>Bacteria</taxon>
        <taxon>Bacillati</taxon>
        <taxon>Actinomycetota</taxon>
        <taxon>Actinomycetes</taxon>
        <taxon>Kitasatosporales</taxon>
        <taxon>Streptomycetaceae</taxon>
        <taxon>Streptomyces</taxon>
    </lineage>
</organism>
<evidence type="ECO:0000256" key="7">
    <source>
        <dbReference type="ARBA" id="ARBA00023027"/>
    </source>
</evidence>
<dbReference type="InterPro" id="IPR001509">
    <property type="entry name" value="Epimerase_deHydtase"/>
</dbReference>
<comment type="pathway">
    <text evidence="3 10">Carbohydrate metabolism; galactose metabolism.</text>
</comment>
<dbReference type="Proteomes" id="UP001156389">
    <property type="component" value="Unassembled WGS sequence"/>
</dbReference>
<keyword evidence="8 10" id="KW-0413">Isomerase</keyword>
<sequence>MTAHTRGRPPSAPSRAYLVTGGAGYVGSVVAAHLLEAGHRVTVLDDLSTGFRAGVPAGAEFIEGRVQDAARWLDPARPAYDAVLHFAASSQVGESVTDPDKYWRNNVGGTIELLGAMREAGVRRLVFSSTAATYGEPARSPITEDDVAAPTNPYGATKLAVDQMISGECRAHGLAAVSLRYFNVAGAHFAADGAAYGERHDPETHLVPLVLQVAQGRREAISVYGDDYPTPDGTCVRDYIHVADLAEAHLLALDGASPGEHLICNLGNGNGFSVREVIETVRKVTGHPVPEVTAPRRDGDPPVLVAAADRARRWLGWSPSRAELSVIVADAWAFAQQAAQAAQAAQEGQTGQQAGQPEAASQEPSA</sequence>
<evidence type="ECO:0000256" key="10">
    <source>
        <dbReference type="RuleBase" id="RU366046"/>
    </source>
</evidence>
<accession>A0ABT2JYQ7</accession>
<comment type="caution">
    <text evidence="13">The sequence shown here is derived from an EMBL/GenBank/DDBJ whole genome shotgun (WGS) entry which is preliminary data.</text>
</comment>
<dbReference type="Gene3D" id="3.90.25.10">
    <property type="entry name" value="UDP-galactose 4-epimerase, domain 1"/>
    <property type="match status" value="1"/>
</dbReference>
<dbReference type="CDD" id="cd05247">
    <property type="entry name" value="UDP_G4E_1_SDR_e"/>
    <property type="match status" value="1"/>
</dbReference>
<dbReference type="NCBIfam" id="TIGR01179">
    <property type="entry name" value="galE"/>
    <property type="match status" value="1"/>
</dbReference>
<name>A0ABT2JYQ7_9ACTN</name>
<feature type="region of interest" description="Disordered" evidence="11">
    <location>
        <begin position="339"/>
        <end position="366"/>
    </location>
</feature>
<keyword evidence="14" id="KW-1185">Reference proteome</keyword>
<feature type="compositionally biased region" description="Low complexity" evidence="11">
    <location>
        <begin position="339"/>
        <end position="360"/>
    </location>
</feature>
<reference evidence="13 14" key="1">
    <citation type="submission" date="2021-10" db="EMBL/GenBank/DDBJ databases">
        <title>Streptomyces gossypii sp. nov., isolated from soil collected from cotton field.</title>
        <authorList>
            <person name="Ge X."/>
            <person name="Chen X."/>
            <person name="Liu W."/>
        </authorList>
    </citation>
    <scope>NUCLEOTIDE SEQUENCE [LARGE SCALE GENOMIC DNA]</scope>
    <source>
        <strain evidence="13 14">N2-109</strain>
    </source>
</reference>
<dbReference type="InterPro" id="IPR005886">
    <property type="entry name" value="UDP_G4E"/>
</dbReference>
<comment type="cofactor">
    <cofactor evidence="2 10">
        <name>NAD(+)</name>
        <dbReference type="ChEBI" id="CHEBI:57540"/>
    </cofactor>
</comment>
<evidence type="ECO:0000313" key="13">
    <source>
        <dbReference type="EMBL" id="MCT2593037.1"/>
    </source>
</evidence>
<dbReference type="PANTHER" id="PTHR43725">
    <property type="entry name" value="UDP-GLUCOSE 4-EPIMERASE"/>
    <property type="match status" value="1"/>
</dbReference>
<dbReference type="PANTHER" id="PTHR43725:SF53">
    <property type="entry name" value="UDP-ARABINOSE 4-EPIMERASE 1"/>
    <property type="match status" value="1"/>
</dbReference>
<dbReference type="EMBL" id="JAJAGO010000012">
    <property type="protein sequence ID" value="MCT2593037.1"/>
    <property type="molecule type" value="Genomic_DNA"/>
</dbReference>
<protein>
    <recommendedName>
        <fullName evidence="6 10">UDP-glucose 4-epimerase</fullName>
        <ecNumber evidence="5 10">5.1.3.2</ecNumber>
    </recommendedName>
</protein>
<dbReference type="RefSeq" id="WP_260220386.1">
    <property type="nucleotide sequence ID" value="NZ_JAJAGO010000012.1"/>
</dbReference>
<dbReference type="EC" id="5.1.3.2" evidence="5 10"/>
<evidence type="ECO:0000256" key="1">
    <source>
        <dbReference type="ARBA" id="ARBA00000083"/>
    </source>
</evidence>
<comment type="catalytic activity">
    <reaction evidence="1 10">
        <text>UDP-alpha-D-glucose = UDP-alpha-D-galactose</text>
        <dbReference type="Rhea" id="RHEA:22168"/>
        <dbReference type="ChEBI" id="CHEBI:58885"/>
        <dbReference type="ChEBI" id="CHEBI:66914"/>
        <dbReference type="EC" id="5.1.3.2"/>
    </reaction>
</comment>
<evidence type="ECO:0000256" key="11">
    <source>
        <dbReference type="SAM" id="MobiDB-lite"/>
    </source>
</evidence>
<evidence type="ECO:0000259" key="12">
    <source>
        <dbReference type="Pfam" id="PF01370"/>
    </source>
</evidence>
<evidence type="ECO:0000256" key="8">
    <source>
        <dbReference type="ARBA" id="ARBA00023235"/>
    </source>
</evidence>
<feature type="domain" description="NAD-dependent epimerase/dehydratase" evidence="12">
    <location>
        <begin position="18"/>
        <end position="259"/>
    </location>
</feature>
<dbReference type="Pfam" id="PF01370">
    <property type="entry name" value="Epimerase"/>
    <property type="match status" value="1"/>
</dbReference>
<evidence type="ECO:0000256" key="6">
    <source>
        <dbReference type="ARBA" id="ARBA00018569"/>
    </source>
</evidence>
<evidence type="ECO:0000313" key="14">
    <source>
        <dbReference type="Proteomes" id="UP001156389"/>
    </source>
</evidence>
<comment type="similarity">
    <text evidence="4 10">Belongs to the NAD(P)-dependent epimerase/dehydratase family.</text>
</comment>
<keyword evidence="7 10" id="KW-0520">NAD</keyword>
<proteinExistence type="inferred from homology"/>
<evidence type="ECO:0000256" key="2">
    <source>
        <dbReference type="ARBA" id="ARBA00001911"/>
    </source>
</evidence>
<evidence type="ECO:0000256" key="4">
    <source>
        <dbReference type="ARBA" id="ARBA00007637"/>
    </source>
</evidence>
<evidence type="ECO:0000256" key="5">
    <source>
        <dbReference type="ARBA" id="ARBA00013189"/>
    </source>
</evidence>
<dbReference type="GO" id="GO:0003978">
    <property type="term" value="F:UDP-glucose 4-epimerase activity"/>
    <property type="evidence" value="ECO:0007669"/>
    <property type="project" value="UniProtKB-EC"/>
</dbReference>
<comment type="subunit">
    <text evidence="10">Homodimer.</text>
</comment>
<dbReference type="InterPro" id="IPR036291">
    <property type="entry name" value="NAD(P)-bd_dom_sf"/>
</dbReference>
<keyword evidence="9 10" id="KW-0119">Carbohydrate metabolism</keyword>
<evidence type="ECO:0000256" key="3">
    <source>
        <dbReference type="ARBA" id="ARBA00004947"/>
    </source>
</evidence>
<dbReference type="Gene3D" id="3.40.50.720">
    <property type="entry name" value="NAD(P)-binding Rossmann-like Domain"/>
    <property type="match status" value="1"/>
</dbReference>
<gene>
    <name evidence="13" type="primary">galE</name>
    <name evidence="13" type="ORF">LHJ74_24510</name>
</gene>
<evidence type="ECO:0000256" key="9">
    <source>
        <dbReference type="ARBA" id="ARBA00023277"/>
    </source>
</evidence>
<dbReference type="SUPFAM" id="SSF51735">
    <property type="entry name" value="NAD(P)-binding Rossmann-fold domains"/>
    <property type="match status" value="1"/>
</dbReference>